<dbReference type="InterPro" id="IPR036388">
    <property type="entry name" value="WH-like_DNA-bd_sf"/>
</dbReference>
<evidence type="ECO:0000313" key="1">
    <source>
        <dbReference type="EMBL" id="KXV71626.1"/>
    </source>
</evidence>
<accession>A0A149UUX4</accession>
<comment type="caution">
    <text evidence="1">The sequence shown here is derived from an EMBL/GenBank/DDBJ whole genome shotgun (WGS) entry which is preliminary data.</text>
</comment>
<evidence type="ECO:0008006" key="3">
    <source>
        <dbReference type="Google" id="ProtNLM"/>
    </source>
</evidence>
<dbReference type="Pfam" id="PF13730">
    <property type="entry name" value="HTH_36"/>
    <property type="match status" value="1"/>
</dbReference>
<dbReference type="Proteomes" id="UP000075377">
    <property type="component" value="Unassembled WGS sequence"/>
</dbReference>
<dbReference type="EMBL" id="LHZX01000175">
    <property type="protein sequence ID" value="KXV71626.1"/>
    <property type="molecule type" value="Genomic_DNA"/>
</dbReference>
<proteinExistence type="predicted"/>
<protein>
    <recommendedName>
        <fullName evidence="3">Helix-turn-helix domain-containing protein</fullName>
    </recommendedName>
</protein>
<name>A0A149UUX4_9PROT</name>
<evidence type="ECO:0000313" key="2">
    <source>
        <dbReference type="Proteomes" id="UP000075377"/>
    </source>
</evidence>
<sequence>MTQNIISLKHSFRQQVNNLYFEGKLTISHKSVLMTLATFLGRSGLFPSHATIAQACKRSERTVIRALERAYTLGLVVRTHRTVVQGGKKVRTSNSYRLIVTASDQLREAGKHMSRALWKGVSHLTDRMSEKVAKNISISSFGRRYPEPQPPERTREELLAAIASWQT</sequence>
<gene>
    <name evidence="1" type="ORF">AD951_01535</name>
</gene>
<organism evidence="1 2">
    <name type="scientific">Acetobacter malorum</name>
    <dbReference type="NCBI Taxonomy" id="178901"/>
    <lineage>
        <taxon>Bacteria</taxon>
        <taxon>Pseudomonadati</taxon>
        <taxon>Pseudomonadota</taxon>
        <taxon>Alphaproteobacteria</taxon>
        <taxon>Acetobacterales</taxon>
        <taxon>Acetobacteraceae</taxon>
        <taxon>Acetobacter</taxon>
    </lineage>
</organism>
<dbReference type="RefSeq" id="WP_061498528.1">
    <property type="nucleotide sequence ID" value="NZ_LHZX01000175.1"/>
</dbReference>
<dbReference type="AlphaFoldDB" id="A0A149UUX4"/>
<reference evidence="1 2" key="1">
    <citation type="submission" date="2015-06" db="EMBL/GenBank/DDBJ databases">
        <title>Improved classification and identification of acetic acid bacteria using matrix-assisted laser desorption/ionization time-of-flight mass spectrometry; Gluconobacter nephelii and Gluconobacter uchimurae are later heterotypic synonyms of Gluconobacter japonicus and Gluconobacter oxydans, respectively.</title>
        <authorList>
            <person name="Li L."/>
            <person name="Cleenwerck I."/>
            <person name="De Vuyst L."/>
            <person name="Vandamme P."/>
        </authorList>
    </citation>
    <scope>NUCLEOTIDE SEQUENCE [LARGE SCALE GENOMIC DNA]</scope>
    <source>
        <strain evidence="1 2">LMG 1699</strain>
    </source>
</reference>
<dbReference type="OrthoDB" id="7263406at2"/>
<dbReference type="PATRIC" id="fig|178901.14.peg.2577"/>
<dbReference type="Gene3D" id="1.10.10.10">
    <property type="entry name" value="Winged helix-like DNA-binding domain superfamily/Winged helix DNA-binding domain"/>
    <property type="match status" value="1"/>
</dbReference>